<dbReference type="AlphaFoldDB" id="A0A9P4NPJ9"/>
<feature type="region of interest" description="Disordered" evidence="2">
    <location>
        <begin position="180"/>
        <end position="241"/>
    </location>
</feature>
<evidence type="ECO:0000313" key="4">
    <source>
        <dbReference type="Proteomes" id="UP000800235"/>
    </source>
</evidence>
<dbReference type="EMBL" id="MU007048">
    <property type="protein sequence ID" value="KAF2429300.1"/>
    <property type="molecule type" value="Genomic_DNA"/>
</dbReference>
<sequence length="297" mass="34043">MDHAFSTLRGRVHAYSHDLASYFKDCIRKPRDAHGTGCSRKHAPTTKPKLWKSICIIRQRIRRLKMIIAEMKQIYPTPSRPELGESTRGIAQRKVRIRRNQDTLNALEEEYQKLTAVQRSIRKWDRVELPKVKLTYKALHKALGPQLGPFNKPNIAWNSIVENYQLPDYTVHATQIVPAREEGSNEGDQSLQDSQNSRMADSQTGEEPQQDPPDLEPASGGDIAVGNANNSRHVQQSPGASEKAFDDFIFSTKVYYFTDAERKKMIQYALKCAKHHDAGWAKRREMETFVEELKGRR</sequence>
<name>A0A9P4NPJ9_9PEZI</name>
<feature type="compositionally biased region" description="Polar residues" evidence="2">
    <location>
        <begin position="186"/>
        <end position="205"/>
    </location>
</feature>
<feature type="compositionally biased region" description="Polar residues" evidence="2">
    <location>
        <begin position="227"/>
        <end position="239"/>
    </location>
</feature>
<dbReference type="Proteomes" id="UP000800235">
    <property type="component" value="Unassembled WGS sequence"/>
</dbReference>
<feature type="coiled-coil region" evidence="1">
    <location>
        <begin position="90"/>
        <end position="117"/>
    </location>
</feature>
<evidence type="ECO:0000313" key="3">
    <source>
        <dbReference type="EMBL" id="KAF2429300.1"/>
    </source>
</evidence>
<keyword evidence="1" id="KW-0175">Coiled coil</keyword>
<evidence type="ECO:0000256" key="2">
    <source>
        <dbReference type="SAM" id="MobiDB-lite"/>
    </source>
</evidence>
<proteinExistence type="predicted"/>
<protein>
    <submittedName>
        <fullName evidence="3">Uncharacterized protein</fullName>
    </submittedName>
</protein>
<gene>
    <name evidence="3" type="ORF">EJ08DRAFT_298607</name>
</gene>
<organism evidence="3 4">
    <name type="scientific">Tothia fuscella</name>
    <dbReference type="NCBI Taxonomy" id="1048955"/>
    <lineage>
        <taxon>Eukaryota</taxon>
        <taxon>Fungi</taxon>
        <taxon>Dikarya</taxon>
        <taxon>Ascomycota</taxon>
        <taxon>Pezizomycotina</taxon>
        <taxon>Dothideomycetes</taxon>
        <taxon>Pleosporomycetidae</taxon>
        <taxon>Venturiales</taxon>
        <taxon>Cylindrosympodiaceae</taxon>
        <taxon>Tothia</taxon>
    </lineage>
</organism>
<keyword evidence="4" id="KW-1185">Reference proteome</keyword>
<comment type="caution">
    <text evidence="3">The sequence shown here is derived from an EMBL/GenBank/DDBJ whole genome shotgun (WGS) entry which is preliminary data.</text>
</comment>
<evidence type="ECO:0000256" key="1">
    <source>
        <dbReference type="SAM" id="Coils"/>
    </source>
</evidence>
<reference evidence="3" key="1">
    <citation type="journal article" date="2020" name="Stud. Mycol.">
        <title>101 Dothideomycetes genomes: a test case for predicting lifestyles and emergence of pathogens.</title>
        <authorList>
            <person name="Haridas S."/>
            <person name="Albert R."/>
            <person name="Binder M."/>
            <person name="Bloem J."/>
            <person name="Labutti K."/>
            <person name="Salamov A."/>
            <person name="Andreopoulos B."/>
            <person name="Baker S."/>
            <person name="Barry K."/>
            <person name="Bills G."/>
            <person name="Bluhm B."/>
            <person name="Cannon C."/>
            <person name="Castanera R."/>
            <person name="Culley D."/>
            <person name="Daum C."/>
            <person name="Ezra D."/>
            <person name="Gonzalez J."/>
            <person name="Henrissat B."/>
            <person name="Kuo A."/>
            <person name="Liang C."/>
            <person name="Lipzen A."/>
            <person name="Lutzoni F."/>
            <person name="Magnuson J."/>
            <person name="Mondo S."/>
            <person name="Nolan M."/>
            <person name="Ohm R."/>
            <person name="Pangilinan J."/>
            <person name="Park H.-J."/>
            <person name="Ramirez L."/>
            <person name="Alfaro M."/>
            <person name="Sun H."/>
            <person name="Tritt A."/>
            <person name="Yoshinaga Y."/>
            <person name="Zwiers L.-H."/>
            <person name="Turgeon B."/>
            <person name="Goodwin S."/>
            <person name="Spatafora J."/>
            <person name="Crous P."/>
            <person name="Grigoriev I."/>
        </authorList>
    </citation>
    <scope>NUCLEOTIDE SEQUENCE</scope>
    <source>
        <strain evidence="3">CBS 130266</strain>
    </source>
</reference>
<accession>A0A9P4NPJ9</accession>